<protein>
    <submittedName>
        <fullName evidence="1">Uncharacterized protein</fullName>
    </submittedName>
</protein>
<name>A0A919N6V1_9ACTN</name>
<proteinExistence type="predicted"/>
<keyword evidence="2" id="KW-1185">Reference proteome</keyword>
<dbReference type="EMBL" id="BOMW01000027">
    <property type="protein sequence ID" value="GIF05430.1"/>
    <property type="molecule type" value="Genomic_DNA"/>
</dbReference>
<organism evidence="1 2">
    <name type="scientific">Actinoplanes siamensis</name>
    <dbReference type="NCBI Taxonomy" id="1223317"/>
    <lineage>
        <taxon>Bacteria</taxon>
        <taxon>Bacillati</taxon>
        <taxon>Actinomycetota</taxon>
        <taxon>Actinomycetes</taxon>
        <taxon>Micromonosporales</taxon>
        <taxon>Micromonosporaceae</taxon>
        <taxon>Actinoplanes</taxon>
    </lineage>
</organism>
<evidence type="ECO:0000313" key="1">
    <source>
        <dbReference type="EMBL" id="GIF05430.1"/>
    </source>
</evidence>
<dbReference type="AlphaFoldDB" id="A0A919N6V1"/>
<reference evidence="1" key="1">
    <citation type="submission" date="2021-01" db="EMBL/GenBank/DDBJ databases">
        <title>Whole genome shotgun sequence of Actinoplanes siamensis NBRC 109076.</title>
        <authorList>
            <person name="Komaki H."/>
            <person name="Tamura T."/>
        </authorList>
    </citation>
    <scope>NUCLEOTIDE SEQUENCE</scope>
    <source>
        <strain evidence="1">NBRC 109076</strain>
    </source>
</reference>
<sequence>MYRVRSSRRGEFTIEVGAQPAGVDADRLEQQRRGRAGLLDGGGKQVGGSGVAVFVAAGEGRPARSPREVATTSPCRLKICHCSVPDALEYRAARPDRPVIVRVYPLFSPIHIGLSVSSP</sequence>
<accession>A0A919N6V1</accession>
<dbReference type="Proteomes" id="UP000629619">
    <property type="component" value="Unassembled WGS sequence"/>
</dbReference>
<evidence type="ECO:0000313" key="2">
    <source>
        <dbReference type="Proteomes" id="UP000629619"/>
    </source>
</evidence>
<gene>
    <name evidence="1" type="ORF">Asi03nite_29680</name>
</gene>
<comment type="caution">
    <text evidence="1">The sequence shown here is derived from an EMBL/GenBank/DDBJ whole genome shotgun (WGS) entry which is preliminary data.</text>
</comment>